<accession>A0A976IKE6</accession>
<keyword evidence="2" id="KW-0131">Cell cycle</keyword>
<feature type="domain" description="Ataxin-10" evidence="3">
    <location>
        <begin position="462"/>
        <end position="537"/>
    </location>
</feature>
<evidence type="ECO:0000259" key="3">
    <source>
        <dbReference type="Pfam" id="PF09759"/>
    </source>
</evidence>
<dbReference type="GO" id="GO:0051301">
    <property type="term" value="P:cell division"/>
    <property type="evidence" value="ECO:0007669"/>
    <property type="project" value="UniProtKB-KW"/>
</dbReference>
<evidence type="ECO:0000313" key="4">
    <source>
        <dbReference type="EMBL" id="TDH73486.1"/>
    </source>
</evidence>
<dbReference type="RefSeq" id="XP_067822984.1">
    <property type="nucleotide sequence ID" value="XM_067964460.1"/>
</dbReference>
<evidence type="ECO:0000256" key="1">
    <source>
        <dbReference type="ARBA" id="ARBA00022618"/>
    </source>
</evidence>
<gene>
    <name evidence="4" type="ORF">CCR75_006390</name>
</gene>
<dbReference type="InterPro" id="IPR011989">
    <property type="entry name" value="ARM-like"/>
</dbReference>
<dbReference type="Proteomes" id="UP000294530">
    <property type="component" value="Unassembled WGS sequence"/>
</dbReference>
<dbReference type="Pfam" id="PF09759">
    <property type="entry name" value="Atx10homo_assoc"/>
    <property type="match status" value="1"/>
</dbReference>
<evidence type="ECO:0000313" key="5">
    <source>
        <dbReference type="Proteomes" id="UP000294530"/>
    </source>
</evidence>
<proteinExistence type="predicted"/>
<comment type="caution">
    <text evidence="4">The sequence shown here is derived from an EMBL/GenBank/DDBJ whole genome shotgun (WGS) entry which is preliminary data.</text>
</comment>
<protein>
    <recommendedName>
        <fullName evidence="3">Ataxin-10 domain-containing protein</fullName>
    </recommendedName>
</protein>
<reference evidence="4 5" key="1">
    <citation type="journal article" date="2021" name="Genome Biol.">
        <title>AFLAP: assembly-free linkage analysis pipeline using k-mers from genome sequencing data.</title>
        <authorList>
            <person name="Fletcher K."/>
            <person name="Zhang L."/>
            <person name="Gil J."/>
            <person name="Han R."/>
            <person name="Cavanaugh K."/>
            <person name="Michelmore R."/>
        </authorList>
    </citation>
    <scope>NUCLEOTIDE SEQUENCE [LARGE SCALE GENOMIC DNA]</scope>
    <source>
        <strain evidence="4 5">SF5</strain>
    </source>
</reference>
<sequence>MDFEALATGCRSSAFRETLNALHVWTQAADTITTIIKQLQEQIKSVASAKNADAYDHTIDTTDESESGLGYTLRVDGKNITAETIQSDFSPPRLEILDVGQSSAQIEALTMVFRFLRNACVACTSNQTMCLDAGLIKLAHQTTMHCCAWIDVEDEQLIAQFVLLAQVALQFSVNAVTSNFKCQAAAWKLYFFDDFQKILVECHQYRKVIAYAVALLLNCVNSSERDYIDTEKVNTRRDDMVCARSLVITLLHRCMSKSSNSSESAASLLHSFDIDDQDPAFEWIYMLFALHFRDGRVNDLYVAVSAHILSTLWSRVTPEQLILLRMFSLWVTSTLKLNATTNMHDGDFWHPLRQNTYEFVKTTWLYIVSEGDEDRPNEADEMRKKVWIKLEYEAKLMLLDVLGDLTVDRTIIDAKSGAELLQSLLLELERVWKLERQSPLIKNIRRDNSTLPMPLDQEPIGYRSGLIRVIGNFSFRHVCNQDLVREGGFLPLFLNHCNIDERNPMIREWSLVALRNLCEGNEANQQYIEVLRPQNMDTVLSSASQK</sequence>
<evidence type="ECO:0000256" key="2">
    <source>
        <dbReference type="ARBA" id="ARBA00023306"/>
    </source>
</evidence>
<dbReference type="Gene3D" id="1.25.10.10">
    <property type="entry name" value="Leucine-rich Repeat Variant"/>
    <property type="match status" value="1"/>
</dbReference>
<name>A0A976IKE6_BRELC</name>
<organism evidence="4 5">
    <name type="scientific">Bremia lactucae</name>
    <name type="common">Lettuce downy mildew</name>
    <dbReference type="NCBI Taxonomy" id="4779"/>
    <lineage>
        <taxon>Eukaryota</taxon>
        <taxon>Sar</taxon>
        <taxon>Stramenopiles</taxon>
        <taxon>Oomycota</taxon>
        <taxon>Peronosporomycetes</taxon>
        <taxon>Peronosporales</taxon>
        <taxon>Peronosporaceae</taxon>
        <taxon>Bremia</taxon>
    </lineage>
</organism>
<dbReference type="GeneID" id="94350131"/>
<dbReference type="InterPro" id="IPR016024">
    <property type="entry name" value="ARM-type_fold"/>
</dbReference>
<dbReference type="KEGG" id="blac:94350131"/>
<dbReference type="OrthoDB" id="379794at2759"/>
<dbReference type="PANTHER" id="PTHR13255">
    <property type="entry name" value="ATAXIN-10"/>
    <property type="match status" value="1"/>
</dbReference>
<dbReference type="PANTHER" id="PTHR13255:SF0">
    <property type="entry name" value="ATAXIN-10"/>
    <property type="match status" value="1"/>
</dbReference>
<dbReference type="GO" id="GO:0005829">
    <property type="term" value="C:cytosol"/>
    <property type="evidence" value="ECO:0007669"/>
    <property type="project" value="TreeGrafter"/>
</dbReference>
<dbReference type="SUPFAM" id="SSF48371">
    <property type="entry name" value="ARM repeat"/>
    <property type="match status" value="1"/>
</dbReference>
<dbReference type="InterPro" id="IPR019156">
    <property type="entry name" value="Ataxin-10_domain"/>
</dbReference>
<dbReference type="EMBL" id="SHOA02000001">
    <property type="protein sequence ID" value="TDH73486.1"/>
    <property type="molecule type" value="Genomic_DNA"/>
</dbReference>
<dbReference type="AlphaFoldDB" id="A0A976IKE6"/>
<keyword evidence="1" id="KW-0132">Cell division</keyword>
<dbReference type="InterPro" id="IPR051374">
    <property type="entry name" value="Ataxin-10/CTR86_families"/>
</dbReference>
<keyword evidence="5" id="KW-1185">Reference proteome</keyword>